<evidence type="ECO:0000256" key="7">
    <source>
        <dbReference type="ARBA" id="ARBA00022833"/>
    </source>
</evidence>
<dbReference type="InterPro" id="IPR002036">
    <property type="entry name" value="YbeY"/>
</dbReference>
<comment type="similarity">
    <text evidence="1 8">Belongs to the endoribonuclease YbeY family.</text>
</comment>
<evidence type="ECO:0000313" key="10">
    <source>
        <dbReference type="Proteomes" id="UP000190683"/>
    </source>
</evidence>
<evidence type="ECO:0000256" key="4">
    <source>
        <dbReference type="ARBA" id="ARBA00022723"/>
    </source>
</evidence>
<dbReference type="PANTHER" id="PTHR46986">
    <property type="entry name" value="ENDORIBONUCLEASE YBEY, CHLOROPLASTIC"/>
    <property type="match status" value="1"/>
</dbReference>
<dbReference type="STRING" id="573983.B0681_01045"/>
<dbReference type="GO" id="GO:0004222">
    <property type="term" value="F:metalloendopeptidase activity"/>
    <property type="evidence" value="ECO:0007669"/>
    <property type="project" value="InterPro"/>
</dbReference>
<proteinExistence type="inferred from homology"/>
<organism evidence="9 10">
    <name type="scientific">Moraxella porci DSM 25326</name>
    <dbReference type="NCBI Taxonomy" id="573983"/>
    <lineage>
        <taxon>Bacteria</taxon>
        <taxon>Pseudomonadati</taxon>
        <taxon>Pseudomonadota</taxon>
        <taxon>Gammaproteobacteria</taxon>
        <taxon>Moraxellales</taxon>
        <taxon>Moraxellaceae</taxon>
        <taxon>Moraxella</taxon>
    </lineage>
</organism>
<comment type="subcellular location">
    <subcellularLocation>
        <location evidence="8">Cytoplasm</location>
    </subcellularLocation>
</comment>
<evidence type="ECO:0000256" key="6">
    <source>
        <dbReference type="ARBA" id="ARBA00022801"/>
    </source>
</evidence>
<keyword evidence="3 8" id="KW-0540">Nuclease</keyword>
<evidence type="ECO:0000256" key="5">
    <source>
        <dbReference type="ARBA" id="ARBA00022759"/>
    </source>
</evidence>
<feature type="binding site" evidence="8">
    <location>
        <position position="144"/>
    </location>
    <ligand>
        <name>Zn(2+)</name>
        <dbReference type="ChEBI" id="CHEBI:29105"/>
        <note>catalytic</note>
    </ligand>
</feature>
<evidence type="ECO:0000313" key="9">
    <source>
        <dbReference type="EMBL" id="OOS26499.1"/>
    </source>
</evidence>
<dbReference type="NCBIfam" id="TIGR00043">
    <property type="entry name" value="rRNA maturation RNase YbeY"/>
    <property type="match status" value="1"/>
</dbReference>
<dbReference type="PROSITE" id="PS01306">
    <property type="entry name" value="UPF0054"/>
    <property type="match status" value="1"/>
</dbReference>
<keyword evidence="2 8" id="KW-0690">Ribosome biogenesis</keyword>
<keyword evidence="6 8" id="KW-0378">Hydrolase</keyword>
<gene>
    <name evidence="8" type="primary">ybeY</name>
    <name evidence="9" type="ORF">B0681_01045</name>
</gene>
<feature type="binding site" evidence="8">
    <location>
        <position position="150"/>
    </location>
    <ligand>
        <name>Zn(2+)</name>
        <dbReference type="ChEBI" id="CHEBI:29105"/>
        <note>catalytic</note>
    </ligand>
</feature>
<keyword evidence="8" id="KW-0698">rRNA processing</keyword>
<evidence type="ECO:0000256" key="8">
    <source>
        <dbReference type="HAMAP-Rule" id="MF_00009"/>
    </source>
</evidence>
<dbReference type="InterPro" id="IPR023091">
    <property type="entry name" value="MetalPrtase_cat_dom_sf_prd"/>
</dbReference>
<dbReference type="PANTHER" id="PTHR46986:SF1">
    <property type="entry name" value="ENDORIBONUCLEASE YBEY, CHLOROPLASTIC"/>
    <property type="match status" value="1"/>
</dbReference>
<sequence length="179" mass="20510">MMHQVFINISESLSEQAAVMYQAINFEQILVTALITMDQKLNQGLEFRYFLDSEDDWHKPKTLSLYITDAIEARELNLQARAKDYATNVLSYPTQLPAFLIQELPEIDLGELVFCHEVVLKEAEEQNKTFDAHMTHLVVHGILHLLGFDHEISDQDADAMESYEIEILAKLGINNPYLA</sequence>
<accession>A0A1T0CW88</accession>
<keyword evidence="5 8" id="KW-0255">Endonuclease</keyword>
<dbReference type="GO" id="GO:0006364">
    <property type="term" value="P:rRNA processing"/>
    <property type="evidence" value="ECO:0007669"/>
    <property type="project" value="UniProtKB-UniRule"/>
</dbReference>
<reference evidence="9 10" key="1">
    <citation type="submission" date="2017-02" db="EMBL/GenBank/DDBJ databases">
        <title>Draft genome sequence of Moraxella porci CCUG 54912T type strain.</title>
        <authorList>
            <person name="Salva-Serra F."/>
            <person name="Engstrom-Jakobsson H."/>
            <person name="Thorell K."/>
            <person name="Jaen-Luchoro D."/>
            <person name="Gonzales-Siles L."/>
            <person name="Karlsson R."/>
            <person name="Yazdan S."/>
            <person name="Boulund F."/>
            <person name="Johnning A."/>
            <person name="Engstrand L."/>
            <person name="Kristiansson E."/>
            <person name="Moore E."/>
        </authorList>
    </citation>
    <scope>NUCLEOTIDE SEQUENCE [LARGE SCALE GENOMIC DNA]</scope>
    <source>
        <strain evidence="9 10">CCUG 54912</strain>
    </source>
</reference>
<evidence type="ECO:0000256" key="3">
    <source>
        <dbReference type="ARBA" id="ARBA00022722"/>
    </source>
</evidence>
<dbReference type="GO" id="GO:0008270">
    <property type="term" value="F:zinc ion binding"/>
    <property type="evidence" value="ECO:0007669"/>
    <property type="project" value="UniProtKB-UniRule"/>
</dbReference>
<dbReference type="HAMAP" id="MF_00009">
    <property type="entry name" value="Endoribonucl_YbeY"/>
    <property type="match status" value="1"/>
</dbReference>
<dbReference type="EC" id="3.1.-.-" evidence="8"/>
<comment type="caution">
    <text evidence="9">The sequence shown here is derived from an EMBL/GenBank/DDBJ whole genome shotgun (WGS) entry which is preliminary data.</text>
</comment>
<dbReference type="Gene3D" id="3.40.390.30">
    <property type="entry name" value="Metalloproteases ('zincins'), catalytic domain"/>
    <property type="match status" value="1"/>
</dbReference>
<keyword evidence="4 8" id="KW-0479">Metal-binding</keyword>
<dbReference type="Pfam" id="PF02130">
    <property type="entry name" value="YbeY"/>
    <property type="match status" value="1"/>
</dbReference>
<keyword evidence="7 8" id="KW-0862">Zinc</keyword>
<evidence type="ECO:0000256" key="2">
    <source>
        <dbReference type="ARBA" id="ARBA00022517"/>
    </source>
</evidence>
<evidence type="ECO:0000256" key="1">
    <source>
        <dbReference type="ARBA" id="ARBA00010875"/>
    </source>
</evidence>
<dbReference type="GO" id="GO:0004521">
    <property type="term" value="F:RNA endonuclease activity"/>
    <property type="evidence" value="ECO:0007669"/>
    <property type="project" value="UniProtKB-UniRule"/>
</dbReference>
<keyword evidence="10" id="KW-1185">Reference proteome</keyword>
<dbReference type="EMBL" id="MUYV01000001">
    <property type="protein sequence ID" value="OOS26499.1"/>
    <property type="molecule type" value="Genomic_DNA"/>
</dbReference>
<protein>
    <recommendedName>
        <fullName evidence="8">Endoribonuclease YbeY</fullName>
        <ecNumber evidence="8">3.1.-.-</ecNumber>
    </recommendedName>
</protein>
<dbReference type="SUPFAM" id="SSF55486">
    <property type="entry name" value="Metalloproteases ('zincins'), catalytic domain"/>
    <property type="match status" value="1"/>
</dbReference>
<name>A0A1T0CW88_9GAMM</name>
<comment type="function">
    <text evidence="8">Single strand-specific metallo-endoribonuclease involved in late-stage 70S ribosome quality control and in maturation of the 3' terminus of the 16S rRNA.</text>
</comment>
<dbReference type="AlphaFoldDB" id="A0A1T0CW88"/>
<comment type="cofactor">
    <cofactor evidence="8">
        <name>Zn(2+)</name>
        <dbReference type="ChEBI" id="CHEBI:29105"/>
    </cofactor>
    <text evidence="8">Binds 1 zinc ion.</text>
</comment>
<feature type="binding site" evidence="8">
    <location>
        <position position="140"/>
    </location>
    <ligand>
        <name>Zn(2+)</name>
        <dbReference type="ChEBI" id="CHEBI:29105"/>
        <note>catalytic</note>
    </ligand>
</feature>
<keyword evidence="8" id="KW-0963">Cytoplasm</keyword>
<dbReference type="InterPro" id="IPR020549">
    <property type="entry name" value="YbeY_CS"/>
</dbReference>
<dbReference type="GO" id="GO:0005737">
    <property type="term" value="C:cytoplasm"/>
    <property type="evidence" value="ECO:0007669"/>
    <property type="project" value="UniProtKB-SubCell"/>
</dbReference>
<dbReference type="Proteomes" id="UP000190683">
    <property type="component" value="Unassembled WGS sequence"/>
</dbReference>